<comment type="caution">
    <text evidence="2">The sequence shown here is derived from an EMBL/GenBank/DDBJ whole genome shotgun (WGS) entry which is preliminary data.</text>
</comment>
<gene>
    <name evidence="2" type="ORF">AALG99_03360</name>
</gene>
<dbReference type="Proteomes" id="UP001565219">
    <property type="component" value="Unassembled WGS sequence"/>
</dbReference>
<name>A0ABV4DDG5_9FIRM</name>
<evidence type="ECO:0000313" key="2">
    <source>
        <dbReference type="EMBL" id="MEY8632576.1"/>
    </source>
</evidence>
<keyword evidence="1" id="KW-0472">Membrane</keyword>
<accession>A0ABV4DDG5</accession>
<keyword evidence="1" id="KW-1133">Transmembrane helix</keyword>
<keyword evidence="1" id="KW-0812">Transmembrane</keyword>
<dbReference type="EMBL" id="JBCLTR010000002">
    <property type="protein sequence ID" value="MEY8632576.1"/>
    <property type="molecule type" value="Genomic_DNA"/>
</dbReference>
<sequence length="183" mass="21498">MNVPERMTGAVEATEEKLKNYYQDMIYTEGSRVARFISSILTMIPIAAFMICSTQYGILSEDEQHYEMYMFAAVCIGFFIILHVTDHWYSLSLEDRKRDLITAGILLTAYMKKRTKQCVEWMGYLVGLRDFIENAELDRMKALGEQFPNLFYHIFPYAYVFGLSEIYADKLEKLNVEMPVWKR</sequence>
<evidence type="ECO:0000313" key="3">
    <source>
        <dbReference type="Proteomes" id="UP001565219"/>
    </source>
</evidence>
<dbReference type="RefSeq" id="WP_024729185.1">
    <property type="nucleotide sequence ID" value="NZ_BAABXW010000002.1"/>
</dbReference>
<protein>
    <submittedName>
        <fullName evidence="2">DUF2207 domain-containing protein</fullName>
    </submittedName>
</protein>
<feature type="transmembrane region" description="Helical" evidence="1">
    <location>
        <begin position="33"/>
        <end position="56"/>
    </location>
</feature>
<evidence type="ECO:0000256" key="1">
    <source>
        <dbReference type="SAM" id="Phobius"/>
    </source>
</evidence>
<feature type="transmembrane region" description="Helical" evidence="1">
    <location>
        <begin position="68"/>
        <end position="89"/>
    </location>
</feature>
<organism evidence="2 3">
    <name type="scientific">Anaerostipes hominis</name>
    <name type="common">ex Lee et al. 2021</name>
    <dbReference type="NCBI Taxonomy" id="2025494"/>
    <lineage>
        <taxon>Bacteria</taxon>
        <taxon>Bacillati</taxon>
        <taxon>Bacillota</taxon>
        <taxon>Clostridia</taxon>
        <taxon>Lachnospirales</taxon>
        <taxon>Lachnospiraceae</taxon>
        <taxon>Anaerostipes</taxon>
    </lineage>
</organism>
<proteinExistence type="predicted"/>
<reference evidence="2 3" key="1">
    <citation type="submission" date="2024-03" db="EMBL/GenBank/DDBJ databases">
        <title>Mouse gut bacterial collection (mGBC) of GemPharmatech.</title>
        <authorList>
            <person name="He Y."/>
            <person name="Dong L."/>
            <person name="Wu D."/>
            <person name="Gao X."/>
            <person name="Lin Z."/>
        </authorList>
    </citation>
    <scope>NUCLEOTIDE SEQUENCE [LARGE SCALE GENOMIC DNA]</scope>
    <source>
        <strain evidence="2 3">32-10</strain>
    </source>
</reference>
<keyword evidence="3" id="KW-1185">Reference proteome</keyword>